<organism evidence="5 6">
    <name type="scientific">Candidatus Protofrankia datiscae</name>
    <dbReference type="NCBI Taxonomy" id="2716812"/>
    <lineage>
        <taxon>Bacteria</taxon>
        <taxon>Bacillati</taxon>
        <taxon>Actinomycetota</taxon>
        <taxon>Actinomycetes</taxon>
        <taxon>Frankiales</taxon>
        <taxon>Frankiaceae</taxon>
        <taxon>Protofrankia</taxon>
    </lineage>
</organism>
<feature type="chain" id="PRO_5038409635" description="Leucine-binding protein domain-containing protein" evidence="3">
    <location>
        <begin position="23"/>
        <end position="416"/>
    </location>
</feature>
<evidence type="ECO:0000256" key="1">
    <source>
        <dbReference type="ARBA" id="ARBA00010062"/>
    </source>
</evidence>
<proteinExistence type="inferred from homology"/>
<dbReference type="KEGG" id="fsy:FsymDg_2664"/>
<dbReference type="PANTHER" id="PTHR47235:SF1">
    <property type="entry name" value="BLR6548 PROTEIN"/>
    <property type="match status" value="1"/>
</dbReference>
<keyword evidence="2 3" id="KW-0732">Signal</keyword>
<sequence precursor="true">MNGKRRGAALWALLTAVLVAVAACSSSDSNSGTDAEALSGKPVVLGAICSCSGAQSATLGRLKDVFDTWAKSVNARGGANGYPVKVIVEDDGGDPARSLRAVRKLVEQDKVVAIVGDSSLVDATWADYVTEKDIPVVGGLSVESPFLTHPDFFITGAPVPVTTVGIWEAAKAAGKKKVGLLYCSETPVCAQLEGLGKAASAIVGDVGIATGKISATAPDYTAPCLALKDEGVDALFVAHNSEVVPRVTDSCAQQGFTPTVISQTPTLGPSWLGHNGFDGALLSSPTVLYTDESVPAVKEFLDALDTYYPDLRKSRQFTYDTIYPWASGKLFEAAAKAGNLGPDSTSADVKKGLYALKDETLGGIIPPTTFTEGQPAFPTCYFQAAIQGDKVVSLNKGATKCLTETQTTQLVQALKG</sequence>
<dbReference type="eggNOG" id="COG0683">
    <property type="taxonomic scope" value="Bacteria"/>
</dbReference>
<dbReference type="HOGENOM" id="CLU_675698_0_0_11"/>
<name>F8B597_9ACTN</name>
<dbReference type="RefSeq" id="WP_013873936.1">
    <property type="nucleotide sequence ID" value="NC_015656.1"/>
</dbReference>
<evidence type="ECO:0000313" key="6">
    <source>
        <dbReference type="Proteomes" id="UP000001549"/>
    </source>
</evidence>
<feature type="domain" description="Leucine-binding protein" evidence="4">
    <location>
        <begin position="42"/>
        <end position="383"/>
    </location>
</feature>
<accession>F8B597</accession>
<dbReference type="Gene3D" id="3.40.50.2300">
    <property type="match status" value="2"/>
</dbReference>
<dbReference type="EMBL" id="CP002801">
    <property type="protein sequence ID" value="AEH10020.1"/>
    <property type="molecule type" value="Genomic_DNA"/>
</dbReference>
<comment type="similarity">
    <text evidence="1">Belongs to the leucine-binding protein family.</text>
</comment>
<evidence type="ECO:0000313" key="5">
    <source>
        <dbReference type="EMBL" id="AEH10020.1"/>
    </source>
</evidence>
<dbReference type="STRING" id="656024.FsymDg_2664"/>
<dbReference type="CDD" id="cd06341">
    <property type="entry name" value="PBP1_ABC_ligand_binding-like"/>
    <property type="match status" value="1"/>
</dbReference>
<dbReference type="SUPFAM" id="SSF53822">
    <property type="entry name" value="Periplasmic binding protein-like I"/>
    <property type="match status" value="1"/>
</dbReference>
<evidence type="ECO:0000259" key="4">
    <source>
        <dbReference type="Pfam" id="PF13458"/>
    </source>
</evidence>
<dbReference type="PANTHER" id="PTHR47235">
    <property type="entry name" value="BLR6548 PROTEIN"/>
    <property type="match status" value="1"/>
</dbReference>
<dbReference type="Pfam" id="PF13458">
    <property type="entry name" value="Peripla_BP_6"/>
    <property type="match status" value="1"/>
</dbReference>
<evidence type="ECO:0000256" key="3">
    <source>
        <dbReference type="SAM" id="SignalP"/>
    </source>
</evidence>
<dbReference type="AlphaFoldDB" id="F8B597"/>
<feature type="signal peptide" evidence="3">
    <location>
        <begin position="1"/>
        <end position="22"/>
    </location>
</feature>
<gene>
    <name evidence="5" type="ordered locus">FsymDg_2664</name>
</gene>
<dbReference type="PROSITE" id="PS51257">
    <property type="entry name" value="PROKAR_LIPOPROTEIN"/>
    <property type="match status" value="1"/>
</dbReference>
<evidence type="ECO:0000256" key="2">
    <source>
        <dbReference type="ARBA" id="ARBA00022729"/>
    </source>
</evidence>
<dbReference type="Proteomes" id="UP000001549">
    <property type="component" value="Chromosome"/>
</dbReference>
<dbReference type="InterPro" id="IPR028081">
    <property type="entry name" value="Leu-bd"/>
</dbReference>
<dbReference type="InterPro" id="IPR028082">
    <property type="entry name" value="Peripla_BP_I"/>
</dbReference>
<protein>
    <recommendedName>
        <fullName evidence="4">Leucine-binding protein domain-containing protein</fullName>
    </recommendedName>
</protein>
<reference evidence="5 6" key="1">
    <citation type="submission" date="2011-05" db="EMBL/GenBank/DDBJ databases">
        <title>Complete sequence of chromosome of Frankia symbiont of Datisca glomerata.</title>
        <authorList>
            <consortium name="US DOE Joint Genome Institute"/>
            <person name="Lucas S."/>
            <person name="Han J."/>
            <person name="Lapidus A."/>
            <person name="Cheng J.-F."/>
            <person name="Goodwin L."/>
            <person name="Pitluck S."/>
            <person name="Peters L."/>
            <person name="Mikhailova N."/>
            <person name="Chertkov O."/>
            <person name="Teshima H."/>
            <person name="Han C."/>
            <person name="Tapia R."/>
            <person name="Land M."/>
            <person name="Hauser L."/>
            <person name="Kyrpides N."/>
            <person name="Ivanova N."/>
            <person name="Pagani I."/>
            <person name="Berry A."/>
            <person name="Pawlowski K."/>
            <person name="Persson T."/>
            <person name="Vanden Heuvel B."/>
            <person name="Benson D."/>
            <person name="Woyke T."/>
        </authorList>
    </citation>
    <scope>NUCLEOTIDE SEQUENCE [LARGE SCALE GENOMIC DNA]</scope>
    <source>
        <strain evidence="6">4085684</strain>
    </source>
</reference>
<keyword evidence="6" id="KW-1185">Reference proteome</keyword>